<protein>
    <recommendedName>
        <fullName evidence="3">Exonuclease domain-containing protein</fullName>
    </recommendedName>
</protein>
<dbReference type="InterPro" id="IPR036397">
    <property type="entry name" value="RNaseH_sf"/>
</dbReference>
<reference evidence="2" key="1">
    <citation type="submission" date="2015-11" db="EMBL/GenBank/DDBJ databases">
        <title>De novo transcriptome assembly of four potential Pierce s Disease insect vectors from Arizona vineyards.</title>
        <authorList>
            <person name="Tassone E.E."/>
        </authorList>
    </citation>
    <scope>NUCLEOTIDE SEQUENCE</scope>
</reference>
<evidence type="ECO:0000256" key="1">
    <source>
        <dbReference type="SAM" id="MobiDB-lite"/>
    </source>
</evidence>
<sequence>MDMEFVGHPHCGLDDATNIAHLLIRMIKDGAAIDINERITLRYKLDPPTHTNENTANTSNKSSWPVKPLYTDGQTRTYSQALRDKQRAADTMSSLKADLQRHHIQASS</sequence>
<dbReference type="GO" id="GO:0003676">
    <property type="term" value="F:nucleic acid binding"/>
    <property type="evidence" value="ECO:0007669"/>
    <property type="project" value="InterPro"/>
</dbReference>
<evidence type="ECO:0008006" key="3">
    <source>
        <dbReference type="Google" id="ProtNLM"/>
    </source>
</evidence>
<evidence type="ECO:0000313" key="2">
    <source>
        <dbReference type="EMBL" id="JAS44362.1"/>
    </source>
</evidence>
<dbReference type="EMBL" id="GECZ01025407">
    <property type="protein sequence ID" value="JAS44362.1"/>
    <property type="molecule type" value="Transcribed_RNA"/>
</dbReference>
<feature type="compositionally biased region" description="Polar residues" evidence="1">
    <location>
        <begin position="49"/>
        <end position="63"/>
    </location>
</feature>
<gene>
    <name evidence="2" type="ORF">g.14638</name>
</gene>
<feature type="region of interest" description="Disordered" evidence="1">
    <location>
        <begin position="46"/>
        <end position="108"/>
    </location>
</feature>
<proteinExistence type="predicted"/>
<organism evidence="2">
    <name type="scientific">Cuerna arida</name>
    <dbReference type="NCBI Taxonomy" id="1464854"/>
    <lineage>
        <taxon>Eukaryota</taxon>
        <taxon>Metazoa</taxon>
        <taxon>Ecdysozoa</taxon>
        <taxon>Arthropoda</taxon>
        <taxon>Hexapoda</taxon>
        <taxon>Insecta</taxon>
        <taxon>Pterygota</taxon>
        <taxon>Neoptera</taxon>
        <taxon>Paraneoptera</taxon>
        <taxon>Hemiptera</taxon>
        <taxon>Auchenorrhyncha</taxon>
        <taxon>Membracoidea</taxon>
        <taxon>Cicadellidae</taxon>
        <taxon>Cicadellinae</taxon>
        <taxon>Proconiini</taxon>
        <taxon>Cuerna</taxon>
    </lineage>
</organism>
<name>A0A1B6F284_9HEMI</name>
<dbReference type="AlphaFoldDB" id="A0A1B6F284"/>
<dbReference type="Gene3D" id="3.30.420.10">
    <property type="entry name" value="Ribonuclease H-like superfamily/Ribonuclease H"/>
    <property type="match status" value="1"/>
</dbReference>
<accession>A0A1B6F284</accession>